<gene>
    <name evidence="3" type="ORF">GCM10007423_08440</name>
</gene>
<evidence type="ECO:0000313" key="3">
    <source>
        <dbReference type="EMBL" id="GGH24746.1"/>
    </source>
</evidence>
<reference evidence="4" key="1">
    <citation type="journal article" date="2019" name="Int. J. Syst. Evol. Microbiol.">
        <title>The Global Catalogue of Microorganisms (GCM) 10K type strain sequencing project: providing services to taxonomists for standard genome sequencing and annotation.</title>
        <authorList>
            <consortium name="The Broad Institute Genomics Platform"/>
            <consortium name="The Broad Institute Genome Sequencing Center for Infectious Disease"/>
            <person name="Wu L."/>
            <person name="Ma J."/>
        </authorList>
    </citation>
    <scope>NUCLEOTIDE SEQUENCE [LARGE SCALE GENOMIC DNA]</scope>
    <source>
        <strain evidence="4">CGMCC 1.15288</strain>
    </source>
</reference>
<dbReference type="Proteomes" id="UP000600214">
    <property type="component" value="Unassembled WGS sequence"/>
</dbReference>
<keyword evidence="4" id="KW-1185">Reference proteome</keyword>
<evidence type="ECO:0000256" key="1">
    <source>
        <dbReference type="SAM" id="SignalP"/>
    </source>
</evidence>
<feature type="signal peptide" evidence="1">
    <location>
        <begin position="1"/>
        <end position="23"/>
    </location>
</feature>
<name>A0ABQ1YHG4_9BACT</name>
<protein>
    <recommendedName>
        <fullName evidence="2">PPC domain-containing protein</fullName>
    </recommendedName>
</protein>
<dbReference type="CDD" id="cd11378">
    <property type="entry name" value="DUF296"/>
    <property type="match status" value="1"/>
</dbReference>
<dbReference type="EMBL" id="BMIA01000001">
    <property type="protein sequence ID" value="GGH24746.1"/>
    <property type="molecule type" value="Genomic_DNA"/>
</dbReference>
<accession>A0ABQ1YHG4</accession>
<dbReference type="Gene3D" id="3.30.1330.80">
    <property type="entry name" value="Hypothetical protein, similar to alpha- acetolactate decarboxylase, domain 2"/>
    <property type="match status" value="1"/>
</dbReference>
<feature type="domain" description="PPC" evidence="2">
    <location>
        <begin position="47"/>
        <end position="184"/>
    </location>
</feature>
<sequence length="187" mass="20120">MKTIISKSILLLMLIAAASAASAQEYVAPTRPAQTGRSPGVKVKLLSTNGETKTYVLIFSKNDEIVSGLTEFAQKYKVQSAHYTGIGDAFSAKVGFFDYGRNEFKVIPIGESEISSLMGDIAVFNGKPVAHTHINLAVSDGTIRGGHLLECFVGPTLELFVTVEPTPLYKRLSPEFKAGIIDPALEN</sequence>
<dbReference type="Pfam" id="PF03479">
    <property type="entry name" value="PCC"/>
    <property type="match status" value="1"/>
</dbReference>
<keyword evidence="1" id="KW-0732">Signal</keyword>
<evidence type="ECO:0000259" key="2">
    <source>
        <dbReference type="PROSITE" id="PS51742"/>
    </source>
</evidence>
<dbReference type="RefSeq" id="WP_188928961.1">
    <property type="nucleotide sequence ID" value="NZ_BMIA01000001.1"/>
</dbReference>
<evidence type="ECO:0000313" key="4">
    <source>
        <dbReference type="Proteomes" id="UP000600214"/>
    </source>
</evidence>
<dbReference type="PANTHER" id="PTHR34988:SF1">
    <property type="entry name" value="DNA-BINDING PROTEIN"/>
    <property type="match status" value="1"/>
</dbReference>
<comment type="caution">
    <text evidence="3">The sequence shown here is derived from an EMBL/GenBank/DDBJ whole genome shotgun (WGS) entry which is preliminary data.</text>
</comment>
<dbReference type="InterPro" id="IPR005175">
    <property type="entry name" value="PPC_dom"/>
</dbReference>
<dbReference type="SUPFAM" id="SSF117856">
    <property type="entry name" value="AF0104/ALDC/Ptd012-like"/>
    <property type="match status" value="1"/>
</dbReference>
<organism evidence="3 4">
    <name type="scientific">Dyadobacter endophyticus</name>
    <dbReference type="NCBI Taxonomy" id="1749036"/>
    <lineage>
        <taxon>Bacteria</taxon>
        <taxon>Pseudomonadati</taxon>
        <taxon>Bacteroidota</taxon>
        <taxon>Cytophagia</taxon>
        <taxon>Cytophagales</taxon>
        <taxon>Spirosomataceae</taxon>
        <taxon>Dyadobacter</taxon>
    </lineage>
</organism>
<proteinExistence type="predicted"/>
<feature type="chain" id="PRO_5046454919" description="PPC domain-containing protein" evidence="1">
    <location>
        <begin position="24"/>
        <end position="187"/>
    </location>
</feature>
<dbReference type="PROSITE" id="PS51742">
    <property type="entry name" value="PPC"/>
    <property type="match status" value="1"/>
</dbReference>
<dbReference type="PANTHER" id="PTHR34988">
    <property type="entry name" value="PROTEIN, PUTATIVE-RELATED"/>
    <property type="match status" value="1"/>
</dbReference>